<protein>
    <recommendedName>
        <fullName evidence="4">Large ribosomal subunit protein eL42</fullName>
    </recommendedName>
</protein>
<dbReference type="EMBL" id="RRCH01000013">
    <property type="protein sequence ID" value="RRJ31681.1"/>
    <property type="molecule type" value="Genomic_DNA"/>
</dbReference>
<feature type="binding site" evidence="4">
    <location>
        <position position="11"/>
    </location>
    <ligand>
        <name>Zn(2+)</name>
        <dbReference type="ChEBI" id="CHEBI:29105"/>
    </ligand>
</feature>
<dbReference type="Proteomes" id="UP000282322">
    <property type="component" value="Unassembled WGS sequence"/>
</dbReference>
<dbReference type="GO" id="GO:1990904">
    <property type="term" value="C:ribonucleoprotein complex"/>
    <property type="evidence" value="ECO:0007669"/>
    <property type="project" value="UniProtKB-KW"/>
</dbReference>
<evidence type="ECO:0000256" key="3">
    <source>
        <dbReference type="ARBA" id="ARBA00023274"/>
    </source>
</evidence>
<name>A0A3P3RE47_9EURY</name>
<accession>A0A3P3RE47</accession>
<dbReference type="InterPro" id="IPR000552">
    <property type="entry name" value="Ribosomal_eL44"/>
</dbReference>
<dbReference type="NCBIfam" id="NF004425">
    <property type="entry name" value="PRK05767.1"/>
    <property type="match status" value="1"/>
</dbReference>
<dbReference type="RefSeq" id="WP_124954297.1">
    <property type="nucleotide sequence ID" value="NZ_RRCH01000013.1"/>
</dbReference>
<feature type="region of interest" description="Disordered" evidence="5">
    <location>
        <begin position="21"/>
        <end position="64"/>
    </location>
</feature>
<dbReference type="Pfam" id="PF00935">
    <property type="entry name" value="Ribosomal_L44"/>
    <property type="match status" value="1"/>
</dbReference>
<keyword evidence="4" id="KW-0479">Metal-binding</keyword>
<sequence length="94" mass="10796">MQMPRRFRTYCPNCDSHEEHEVEKVRSGRPSGMTEVQGRQRERQKSGIGNAGKFSKVPAGNKPTKKTNLTYRCSECGNAHLREGWRAGRLEFQE</sequence>
<feature type="binding site" evidence="4">
    <location>
        <position position="76"/>
    </location>
    <ligand>
        <name>Zn(2+)</name>
        <dbReference type="ChEBI" id="CHEBI:29105"/>
    </ligand>
</feature>
<evidence type="ECO:0000313" key="7">
    <source>
        <dbReference type="Proteomes" id="UP000282322"/>
    </source>
</evidence>
<dbReference type="OrthoDB" id="52456at2157"/>
<keyword evidence="4" id="KW-0694">RNA-binding</keyword>
<dbReference type="GO" id="GO:0006412">
    <property type="term" value="P:translation"/>
    <property type="evidence" value="ECO:0007669"/>
    <property type="project" value="UniProtKB-UniRule"/>
</dbReference>
<comment type="similarity">
    <text evidence="1 4">Belongs to the eukaryotic ribosomal protein eL42 family.</text>
</comment>
<feature type="binding site" evidence="4">
    <location>
        <position position="14"/>
    </location>
    <ligand>
        <name>Zn(2+)</name>
        <dbReference type="ChEBI" id="CHEBI:29105"/>
    </ligand>
</feature>
<dbReference type="Gene3D" id="3.10.450.80">
    <property type="match status" value="1"/>
</dbReference>
<gene>
    <name evidence="4" type="primary">rpl44e</name>
    <name evidence="6" type="ORF">EIK79_06375</name>
</gene>
<evidence type="ECO:0000256" key="2">
    <source>
        <dbReference type="ARBA" id="ARBA00022980"/>
    </source>
</evidence>
<comment type="caution">
    <text evidence="6">The sequence shown here is derived from an EMBL/GenBank/DDBJ whole genome shotgun (WGS) entry which is preliminary data.</text>
</comment>
<comment type="subunit">
    <text evidence="4">Part of the 50S ribosomal subunit.</text>
</comment>
<dbReference type="SUPFAM" id="SSF57829">
    <property type="entry name" value="Zn-binding ribosomal proteins"/>
    <property type="match status" value="1"/>
</dbReference>
<dbReference type="GeneID" id="71927354"/>
<dbReference type="InterPro" id="IPR053708">
    <property type="entry name" value="Ribosomal_LSU_eL42"/>
</dbReference>
<keyword evidence="2 4" id="KW-0689">Ribosomal protein</keyword>
<dbReference type="GO" id="GO:0008270">
    <property type="term" value="F:zinc ion binding"/>
    <property type="evidence" value="ECO:0007669"/>
    <property type="project" value="UniProtKB-UniRule"/>
</dbReference>
<dbReference type="HAMAP" id="MF_01476">
    <property type="entry name" value="Ribosomal_L44e"/>
    <property type="match status" value="1"/>
</dbReference>
<keyword evidence="4" id="KW-0863">Zinc-finger</keyword>
<evidence type="ECO:0000313" key="6">
    <source>
        <dbReference type="EMBL" id="RRJ31681.1"/>
    </source>
</evidence>
<evidence type="ECO:0000256" key="4">
    <source>
        <dbReference type="HAMAP-Rule" id="MF_01476"/>
    </source>
</evidence>
<keyword evidence="7" id="KW-1185">Reference proteome</keyword>
<reference evidence="6 7" key="1">
    <citation type="submission" date="2018-11" db="EMBL/GenBank/DDBJ databases">
        <title>Taxonoimc description of Halomarina strain SPP-AMP-1.</title>
        <authorList>
            <person name="Pal Y."/>
            <person name="Srinivasana K."/>
            <person name="Verma A."/>
            <person name="Kumar P."/>
        </authorList>
    </citation>
    <scope>NUCLEOTIDE SEQUENCE [LARGE SCALE GENOMIC DNA]</scope>
    <source>
        <strain evidence="6 7">SPP-AMP-1</strain>
    </source>
</reference>
<feature type="binding site" evidence="4">
    <location>
        <position position="73"/>
    </location>
    <ligand>
        <name>Zn(2+)</name>
        <dbReference type="ChEBI" id="CHEBI:29105"/>
    </ligand>
</feature>
<keyword evidence="4" id="KW-0699">rRNA-binding</keyword>
<comment type="cofactor">
    <cofactor evidence="4">
        <name>Zn(2+)</name>
        <dbReference type="ChEBI" id="CHEBI:29105"/>
    </cofactor>
    <text evidence="4">Binds 1 zinc ion per subunit.</text>
</comment>
<dbReference type="GO" id="GO:0003735">
    <property type="term" value="F:structural constituent of ribosome"/>
    <property type="evidence" value="ECO:0007669"/>
    <property type="project" value="InterPro"/>
</dbReference>
<evidence type="ECO:0000256" key="5">
    <source>
        <dbReference type="SAM" id="MobiDB-lite"/>
    </source>
</evidence>
<evidence type="ECO:0000256" key="1">
    <source>
        <dbReference type="ARBA" id="ARBA00009364"/>
    </source>
</evidence>
<comment type="function">
    <text evidence="4">Binds to the 23S rRNA.</text>
</comment>
<keyword evidence="3 4" id="KW-0687">Ribonucleoprotein</keyword>
<keyword evidence="4" id="KW-0862">Zinc</keyword>
<dbReference type="InterPro" id="IPR011332">
    <property type="entry name" value="Ribosomal_zn-bd"/>
</dbReference>
<dbReference type="GO" id="GO:0005840">
    <property type="term" value="C:ribosome"/>
    <property type="evidence" value="ECO:0007669"/>
    <property type="project" value="UniProtKB-KW"/>
</dbReference>
<proteinExistence type="inferred from homology"/>
<comment type="caution">
    <text evidence="4">Lacks conserved residue(s) required for the propagation of feature annotation.</text>
</comment>
<dbReference type="GO" id="GO:0070180">
    <property type="term" value="F:large ribosomal subunit rRNA binding"/>
    <property type="evidence" value="ECO:0007669"/>
    <property type="project" value="UniProtKB-UniRule"/>
</dbReference>
<dbReference type="AlphaFoldDB" id="A0A3P3RE47"/>
<organism evidence="6 7">
    <name type="scientific">Halocatena pleomorpha</name>
    <dbReference type="NCBI Taxonomy" id="1785090"/>
    <lineage>
        <taxon>Archaea</taxon>
        <taxon>Methanobacteriati</taxon>
        <taxon>Methanobacteriota</taxon>
        <taxon>Stenosarchaea group</taxon>
        <taxon>Halobacteria</taxon>
        <taxon>Halobacteriales</taxon>
        <taxon>Natronomonadaceae</taxon>
        <taxon>Halocatena</taxon>
    </lineage>
</organism>